<feature type="transmembrane region" description="Helical" evidence="2">
    <location>
        <begin position="37"/>
        <end position="62"/>
    </location>
</feature>
<reference evidence="3 4" key="1">
    <citation type="journal article" date="2015" name="Fungal Genet. Biol.">
        <title>Evolution of novel wood decay mechanisms in Agaricales revealed by the genome sequences of Fistulina hepatica and Cylindrobasidium torrendii.</title>
        <authorList>
            <person name="Floudas D."/>
            <person name="Held B.W."/>
            <person name="Riley R."/>
            <person name="Nagy L.G."/>
            <person name="Koehler G."/>
            <person name="Ransdell A.S."/>
            <person name="Younus H."/>
            <person name="Chow J."/>
            <person name="Chiniquy J."/>
            <person name="Lipzen A."/>
            <person name="Tritt A."/>
            <person name="Sun H."/>
            <person name="Haridas S."/>
            <person name="LaButti K."/>
            <person name="Ohm R.A."/>
            <person name="Kues U."/>
            <person name="Blanchette R.A."/>
            <person name="Grigoriev I.V."/>
            <person name="Minto R.E."/>
            <person name="Hibbett D.S."/>
        </authorList>
    </citation>
    <scope>NUCLEOTIDE SEQUENCE [LARGE SCALE GENOMIC DNA]</scope>
    <source>
        <strain evidence="3 4">FP15055 ss-10</strain>
    </source>
</reference>
<keyword evidence="2" id="KW-0472">Membrane</keyword>
<evidence type="ECO:0000256" key="1">
    <source>
        <dbReference type="SAM" id="MobiDB-lite"/>
    </source>
</evidence>
<keyword evidence="4" id="KW-1185">Reference proteome</keyword>
<evidence type="ECO:0000256" key="2">
    <source>
        <dbReference type="SAM" id="Phobius"/>
    </source>
</evidence>
<proteinExistence type="predicted"/>
<keyword evidence="2" id="KW-1133">Transmembrane helix</keyword>
<feature type="compositionally biased region" description="Low complexity" evidence="1">
    <location>
        <begin position="122"/>
        <end position="132"/>
    </location>
</feature>
<feature type="compositionally biased region" description="Polar residues" evidence="1">
    <location>
        <begin position="137"/>
        <end position="148"/>
    </location>
</feature>
<evidence type="ECO:0000313" key="3">
    <source>
        <dbReference type="EMBL" id="KIY74440.1"/>
    </source>
</evidence>
<feature type="transmembrane region" description="Helical" evidence="2">
    <location>
        <begin position="12"/>
        <end position="31"/>
    </location>
</feature>
<dbReference type="AlphaFoldDB" id="A0A0D7BW21"/>
<evidence type="ECO:0000313" key="4">
    <source>
        <dbReference type="Proteomes" id="UP000054007"/>
    </source>
</evidence>
<accession>A0A0D7BW21</accession>
<organism evidence="3 4">
    <name type="scientific">Cylindrobasidium torrendii FP15055 ss-10</name>
    <dbReference type="NCBI Taxonomy" id="1314674"/>
    <lineage>
        <taxon>Eukaryota</taxon>
        <taxon>Fungi</taxon>
        <taxon>Dikarya</taxon>
        <taxon>Basidiomycota</taxon>
        <taxon>Agaricomycotina</taxon>
        <taxon>Agaricomycetes</taxon>
        <taxon>Agaricomycetidae</taxon>
        <taxon>Agaricales</taxon>
        <taxon>Marasmiineae</taxon>
        <taxon>Physalacriaceae</taxon>
        <taxon>Cylindrobasidium</taxon>
    </lineage>
</organism>
<dbReference type="Proteomes" id="UP000054007">
    <property type="component" value="Unassembled WGS sequence"/>
</dbReference>
<name>A0A0D7BW21_9AGAR</name>
<dbReference type="OrthoDB" id="3363417at2759"/>
<protein>
    <submittedName>
        <fullName evidence="3">Uncharacterized protein</fullName>
    </submittedName>
</protein>
<gene>
    <name evidence="3" type="ORF">CYLTODRAFT_416275</name>
</gene>
<dbReference type="EMBL" id="KN880431">
    <property type="protein sequence ID" value="KIY74440.1"/>
    <property type="molecule type" value="Genomic_DNA"/>
</dbReference>
<keyword evidence="2" id="KW-0812">Transmembrane</keyword>
<feature type="region of interest" description="Disordered" evidence="1">
    <location>
        <begin position="121"/>
        <end position="166"/>
    </location>
</feature>
<sequence length="166" mass="18094">MNATYASSDVAGTVISIPGLIWNLYLDYLVFYPSNSWVATIAYLFRILATILFIPLLALTLLDLVSYGVARLLGIVDPDRPSHVAAKAKGKEEDKLQVPREPKAYFEGEESNLKLAGAHDLSPVVSRSPSPVHTRRTGSTFIPENATTVEEGADSLRKRQPAPVDA</sequence>